<dbReference type="GeneID" id="94837604"/>
<keyword evidence="3" id="KW-1185">Reference proteome</keyword>
<evidence type="ECO:0000313" key="3">
    <source>
        <dbReference type="Proteomes" id="UP000179807"/>
    </source>
</evidence>
<organism evidence="2 3">
    <name type="scientific">Tritrichomonas foetus</name>
    <dbReference type="NCBI Taxonomy" id="1144522"/>
    <lineage>
        <taxon>Eukaryota</taxon>
        <taxon>Metamonada</taxon>
        <taxon>Parabasalia</taxon>
        <taxon>Tritrichomonadida</taxon>
        <taxon>Tritrichomonadidae</taxon>
        <taxon>Tritrichomonas</taxon>
    </lineage>
</organism>
<dbReference type="AlphaFoldDB" id="A0A1J4KFS3"/>
<protein>
    <submittedName>
        <fullName evidence="2">Uncharacterized protein</fullName>
    </submittedName>
</protein>
<evidence type="ECO:0000256" key="1">
    <source>
        <dbReference type="SAM" id="Phobius"/>
    </source>
</evidence>
<dbReference type="VEuPathDB" id="TrichDB:TRFO_23002"/>
<dbReference type="EMBL" id="MLAK01000666">
    <property type="protein sequence ID" value="OHT08486.1"/>
    <property type="molecule type" value="Genomic_DNA"/>
</dbReference>
<keyword evidence="1" id="KW-1133">Transmembrane helix</keyword>
<name>A0A1J4KFS3_9EUKA</name>
<evidence type="ECO:0000313" key="2">
    <source>
        <dbReference type="EMBL" id="OHT08486.1"/>
    </source>
</evidence>
<accession>A0A1J4KFS3</accession>
<dbReference type="RefSeq" id="XP_068361622.1">
    <property type="nucleotide sequence ID" value="XM_068502900.1"/>
</dbReference>
<keyword evidence="1" id="KW-0472">Membrane</keyword>
<comment type="caution">
    <text evidence="2">The sequence shown here is derived from an EMBL/GenBank/DDBJ whole genome shotgun (WGS) entry which is preliminary data.</text>
</comment>
<feature type="transmembrane region" description="Helical" evidence="1">
    <location>
        <begin position="951"/>
        <end position="974"/>
    </location>
</feature>
<dbReference type="Proteomes" id="UP000179807">
    <property type="component" value="Unassembled WGS sequence"/>
</dbReference>
<reference evidence="2" key="1">
    <citation type="submission" date="2016-10" db="EMBL/GenBank/DDBJ databases">
        <authorList>
            <person name="Benchimol M."/>
            <person name="Almeida L.G."/>
            <person name="Vasconcelos A.T."/>
            <person name="Perreira-Neves A."/>
            <person name="Rosa I.A."/>
            <person name="Tasca T."/>
            <person name="Bogo M.R."/>
            <person name="de Souza W."/>
        </authorList>
    </citation>
    <scope>NUCLEOTIDE SEQUENCE [LARGE SCALE GENOMIC DNA]</scope>
    <source>
        <strain evidence="2">K</strain>
    </source>
</reference>
<sequence>MKMSSKINIITNKKTESIGIAFADSNQRVYYAYPIIATIMLFFDNMTEDISNCNNLYIYCYQVEDNSENLGHIFSNIRSTDYMYIYFSEPLTLDIESLLHFSLYSISIIGENSDKSYILLTNNQKLVLSINLINSTLEFLDDTAYLESDPYIENGKIIDMEKLIIQNKNCDLTELSLCLGTHYEEINIITIVTSNIDIVLNNDGMIVNGIPVMAGEENLNSEKLNILFMFVSLGEYNLTFQMDPNSYKSHPVTFQILTYHKMNVYFDINSFDRDLMTPVELNFTYFSQDYISFFVHEVPERNVILKVFSPSNDNSFFDMSPISVSQMGICFPQMICIPNQVDDYLYFSYGGDLDLVKNRINNSKESENFQKLTITYPYLYADIPYLYKTVYDDLDLDKFDRNLEFVGDPHIILPQVEIETEKDFNGKRLTVDNIVLVINKHWILPELIMNNDGIITSNGTTAQYAEVDSSNIDKVRRIYFDTLLVRTPLIDGEILNILFETNRITINNRSIPLFTNFTLKFLFTQDVIKSEHLNVYLDTISESAVKSATFIFANVRTKVDVYFSNEFPKISNSPFFLFISENHLEVEIKNVNQPIRYRYENSNGEIYEEFPINNYEEIYICYSNQSIFYDDCYNLSQTISYYFKKIDDDYELHHLLQSKVSKTFKELHLYLFSPIDITLNFRDLDLIPNQLFIIGNETIEEEENQSKISIFLPENRKFELLKANNVFITVENATLQSDSIDLYHCTLEARVNVSQFNCTIFDVSSLKGRINTLNLNYTFSNSQWKNIKKTGLNVSNNINSSQKIIQFSENSLNIDSNQVYLSDISVQKTFYELFFTESETIYFDFSEISKETNYNFIITFKEFDEKDELYNQKKSLVIRFTNSWKNFNYQSQSKILIKIDRNSLNEHFLKLHSIIYYSEEIPSFVVLTVVNGSDLIYPPETERKSNKQDNISVAVIGCSVVCIITILCGVILLCKYKSNLKKDHENLFMLIDHWVRK</sequence>
<gene>
    <name evidence="2" type="ORF">TRFO_23002</name>
</gene>
<keyword evidence="1" id="KW-0812">Transmembrane</keyword>
<proteinExistence type="predicted"/>